<sequence>MIKNPRFVPAAPPVRIRLRYCAATASWQRVAFFFLTMVVGTGIPTQVSGQTDAGAEGAKAAADGYLIEIPSPLTARDVERILSQLNRLSQTARTAPAAAETNAERRVSVVLHFGDPQRSRLVPAESNIRGERLGEDIVSRDSSTSLEDSLKLARAISGADLKRIRPVAWVDTPVRGNEVLLVLACESILVAPSGSIGDATFGEAVNDETTTLIFHSIAKRRGLLPPELIAGLISPDETVARVRLTDGTTKLELSEALEKLRSGGTIIEEEILSQPGEPLTLTADQLREFRAATAIVNSEGEVADRLGLRTLRQESADASGEAFGVLLRINGAIRSDRVQRWLSNLAATTERGETNTWLVEIDSPGGYLSGSASLAATLADPGTTIRTVGGYVSQEARGDAALIALACRPLAMHPDATIGGSGADAMTPDEVAAQGELIDFVAGLTGRSATLIRGLLDPKLTVYRYINRRTGRIRYAVPSEMAAVVDDERAPGRSDWKREERIELSEGLSVNRAIELGLADESVESLKSVSSSIGLTSVPPRLSDRGLVRWVERLGSHTGMAFGLLMLGFIMLSTEASAPGLGVPGFIAVMCFALFFWIKFLAGTAEWAELLAFGLGLTFLAIEIFVLPGFGIFGLGGLVLTVLGVVLMSQTFVIPRNSYQANQLAEGVWMAIGGMGGLVIGFLLVRAFLPQAAAASGLAMETPTADLDRLERIADYDHLSGRTGVASTRLRPSGKAQFGDQIVAVVSDGTAIDPGQSVRVIRVQGNRIVVEAVDQ</sequence>
<evidence type="ECO:0000313" key="9">
    <source>
        <dbReference type="Proteomes" id="UP000319908"/>
    </source>
</evidence>
<gene>
    <name evidence="8" type="ORF">Poly21_28880</name>
</gene>
<dbReference type="Pfam" id="PF24961">
    <property type="entry name" value="NfeD_membrane"/>
    <property type="match status" value="1"/>
</dbReference>
<feature type="transmembrane region" description="Helical" evidence="5">
    <location>
        <begin position="667"/>
        <end position="689"/>
    </location>
</feature>
<keyword evidence="4 5" id="KW-0472">Membrane</keyword>
<accession>A0A5C6BW69</accession>
<evidence type="ECO:0000256" key="4">
    <source>
        <dbReference type="ARBA" id="ARBA00023136"/>
    </source>
</evidence>
<evidence type="ECO:0000256" key="1">
    <source>
        <dbReference type="ARBA" id="ARBA00004141"/>
    </source>
</evidence>
<keyword evidence="2 5" id="KW-0812">Transmembrane</keyword>
<dbReference type="RefSeq" id="WP_302118852.1">
    <property type="nucleotide sequence ID" value="NZ_SJPU01000002.1"/>
</dbReference>
<evidence type="ECO:0000256" key="3">
    <source>
        <dbReference type="ARBA" id="ARBA00022989"/>
    </source>
</evidence>
<dbReference type="AlphaFoldDB" id="A0A5C6BW69"/>
<feature type="domain" description="NfeD integral membrane" evidence="7">
    <location>
        <begin position="561"/>
        <end position="686"/>
    </location>
</feature>
<comment type="caution">
    <text evidence="8">The sequence shown here is derived from an EMBL/GenBank/DDBJ whole genome shotgun (WGS) entry which is preliminary data.</text>
</comment>
<proteinExistence type="predicted"/>
<dbReference type="PANTHER" id="PTHR33507:SF3">
    <property type="entry name" value="INNER MEMBRANE PROTEIN YBBJ"/>
    <property type="match status" value="1"/>
</dbReference>
<evidence type="ECO:0000256" key="2">
    <source>
        <dbReference type="ARBA" id="ARBA00022692"/>
    </source>
</evidence>
<dbReference type="InterPro" id="IPR029045">
    <property type="entry name" value="ClpP/crotonase-like_dom_sf"/>
</dbReference>
<reference evidence="8 9" key="1">
    <citation type="journal article" date="2020" name="Antonie Van Leeuwenhoek">
        <title>Rhodopirellula heiligendammensis sp. nov., Rhodopirellula pilleata sp. nov., and Rhodopirellula solitaria sp. nov. isolated from natural or artificial marine surfaces in Northern Germany and California, USA, and emended description of the genus Rhodopirellula.</title>
        <authorList>
            <person name="Kallscheuer N."/>
            <person name="Wiegand S."/>
            <person name="Jogler M."/>
            <person name="Boedeker C."/>
            <person name="Peeters S.H."/>
            <person name="Rast P."/>
            <person name="Heuer A."/>
            <person name="Jetten M.S.M."/>
            <person name="Rohde M."/>
            <person name="Jogler C."/>
        </authorList>
    </citation>
    <scope>NUCLEOTIDE SEQUENCE [LARGE SCALE GENOMIC DNA]</scope>
    <source>
        <strain evidence="8 9">Poly21</strain>
    </source>
</reference>
<feature type="transmembrane region" description="Helical" evidence="5">
    <location>
        <begin position="610"/>
        <end position="627"/>
    </location>
</feature>
<dbReference type="InterPro" id="IPR052165">
    <property type="entry name" value="Membrane_assoc_protease"/>
</dbReference>
<dbReference type="EMBL" id="SJPU01000002">
    <property type="protein sequence ID" value="TWU15691.1"/>
    <property type="molecule type" value="Genomic_DNA"/>
</dbReference>
<dbReference type="Gene3D" id="3.90.226.10">
    <property type="entry name" value="2-enoyl-CoA Hydratase, Chain A, domain 1"/>
    <property type="match status" value="1"/>
</dbReference>
<evidence type="ECO:0000259" key="7">
    <source>
        <dbReference type="Pfam" id="PF24961"/>
    </source>
</evidence>
<dbReference type="SUPFAM" id="SSF52096">
    <property type="entry name" value="ClpP/crotonase"/>
    <property type="match status" value="1"/>
</dbReference>
<evidence type="ECO:0000259" key="6">
    <source>
        <dbReference type="Pfam" id="PF01957"/>
    </source>
</evidence>
<keyword evidence="3 5" id="KW-1133">Transmembrane helix</keyword>
<dbReference type="Proteomes" id="UP000319908">
    <property type="component" value="Unassembled WGS sequence"/>
</dbReference>
<dbReference type="InterPro" id="IPR002810">
    <property type="entry name" value="NfeD-like_C"/>
</dbReference>
<feature type="domain" description="NfeD-like C-terminal" evidence="6">
    <location>
        <begin position="717"/>
        <end position="771"/>
    </location>
</feature>
<evidence type="ECO:0000256" key="5">
    <source>
        <dbReference type="SAM" id="Phobius"/>
    </source>
</evidence>
<dbReference type="InterPro" id="IPR012340">
    <property type="entry name" value="NA-bd_OB-fold"/>
</dbReference>
<dbReference type="GO" id="GO:0005886">
    <property type="term" value="C:plasma membrane"/>
    <property type="evidence" value="ECO:0007669"/>
    <property type="project" value="TreeGrafter"/>
</dbReference>
<keyword evidence="9" id="KW-1185">Reference proteome</keyword>
<organism evidence="8 9">
    <name type="scientific">Allorhodopirellula heiligendammensis</name>
    <dbReference type="NCBI Taxonomy" id="2714739"/>
    <lineage>
        <taxon>Bacteria</taxon>
        <taxon>Pseudomonadati</taxon>
        <taxon>Planctomycetota</taxon>
        <taxon>Planctomycetia</taxon>
        <taxon>Pirellulales</taxon>
        <taxon>Pirellulaceae</taxon>
        <taxon>Allorhodopirellula</taxon>
    </lineage>
</organism>
<feature type="transmembrane region" description="Helical" evidence="5">
    <location>
        <begin position="578"/>
        <end position="598"/>
    </location>
</feature>
<evidence type="ECO:0000313" key="8">
    <source>
        <dbReference type="EMBL" id="TWU15691.1"/>
    </source>
</evidence>
<protein>
    <submittedName>
        <fullName evidence="8">Uncharacterized protein</fullName>
    </submittedName>
</protein>
<dbReference type="Pfam" id="PF01957">
    <property type="entry name" value="NfeD"/>
    <property type="match status" value="1"/>
</dbReference>
<comment type="subcellular location">
    <subcellularLocation>
        <location evidence="1">Membrane</location>
        <topology evidence="1">Multi-pass membrane protein</topology>
    </subcellularLocation>
</comment>
<dbReference type="Gene3D" id="2.40.50.140">
    <property type="entry name" value="Nucleic acid-binding proteins"/>
    <property type="match status" value="1"/>
</dbReference>
<name>A0A5C6BW69_9BACT</name>
<dbReference type="InterPro" id="IPR056739">
    <property type="entry name" value="NfeD_membrane"/>
</dbReference>
<dbReference type="PANTHER" id="PTHR33507">
    <property type="entry name" value="INNER MEMBRANE PROTEIN YBBJ"/>
    <property type="match status" value="1"/>
</dbReference>
<feature type="transmembrane region" description="Helical" evidence="5">
    <location>
        <begin position="633"/>
        <end position="655"/>
    </location>
</feature>